<feature type="non-terminal residue" evidence="1">
    <location>
        <position position="1"/>
    </location>
</feature>
<evidence type="ECO:0000313" key="1">
    <source>
        <dbReference type="EMBL" id="SVA35172.1"/>
    </source>
</evidence>
<dbReference type="EMBL" id="UINC01007807">
    <property type="protein sequence ID" value="SVA35172.1"/>
    <property type="molecule type" value="Genomic_DNA"/>
</dbReference>
<accession>A0A381V494</accession>
<reference evidence="1" key="1">
    <citation type="submission" date="2018-05" db="EMBL/GenBank/DDBJ databases">
        <authorList>
            <person name="Lanie J.A."/>
            <person name="Ng W.-L."/>
            <person name="Kazmierczak K.M."/>
            <person name="Andrzejewski T.M."/>
            <person name="Davidsen T.M."/>
            <person name="Wayne K.J."/>
            <person name="Tettelin H."/>
            <person name="Glass J.I."/>
            <person name="Rusch D."/>
            <person name="Podicherti R."/>
            <person name="Tsui H.-C.T."/>
            <person name="Winkler M.E."/>
        </authorList>
    </citation>
    <scope>NUCLEOTIDE SEQUENCE</scope>
</reference>
<feature type="non-terminal residue" evidence="1">
    <location>
        <position position="245"/>
    </location>
</feature>
<gene>
    <name evidence="1" type="ORF">METZ01_LOCUS88026</name>
</gene>
<dbReference type="AlphaFoldDB" id="A0A381V494"/>
<name>A0A381V494_9ZZZZ</name>
<organism evidence="1">
    <name type="scientific">marine metagenome</name>
    <dbReference type="NCBI Taxonomy" id="408172"/>
    <lineage>
        <taxon>unclassified sequences</taxon>
        <taxon>metagenomes</taxon>
        <taxon>ecological metagenomes</taxon>
    </lineage>
</organism>
<proteinExistence type="predicted"/>
<sequence length="245" mass="27826">VLRFTFIYLLQITFIGSFLFIFSCKGDIVDIPPGNDPNFTIISHSDQGFSSTTRKVSVFGVDIYAVSEVNDEKLLHAANVLAQYLDNNEDGNVDNNQVHDKMIENKAFIIMWKDDNDLDIDPPNDRIGQDLGDDETNPNFVINNKQGQFDASLEEIWHIISHSGYAYAYPEVFGENPGTSLTNAMDIARGGFFTEIPNSYPSSAWYSYYDYTCEYDCMAAEYFYWAITSILGAQENRLNEIGDEW</sequence>
<protein>
    <submittedName>
        <fullName evidence="1">Uncharacterized protein</fullName>
    </submittedName>
</protein>